<evidence type="ECO:0000256" key="4">
    <source>
        <dbReference type="ARBA" id="ARBA00022692"/>
    </source>
</evidence>
<name>A0ABD2PHN3_9CUCU</name>
<feature type="compositionally biased region" description="Polar residues" evidence="8">
    <location>
        <begin position="372"/>
        <end position="400"/>
    </location>
</feature>
<evidence type="ECO:0000256" key="3">
    <source>
        <dbReference type="ARBA" id="ARBA00022475"/>
    </source>
</evidence>
<keyword evidence="5 7" id="KW-1133">Transmembrane helix</keyword>
<evidence type="ECO:0000256" key="6">
    <source>
        <dbReference type="ARBA" id="ARBA00023136"/>
    </source>
</evidence>
<evidence type="ECO:0000256" key="5">
    <source>
        <dbReference type="ARBA" id="ARBA00022989"/>
    </source>
</evidence>
<accession>A0ABD2PHN3</accession>
<keyword evidence="3 7" id="KW-1003">Cell membrane</keyword>
<feature type="region of interest" description="Disordered" evidence="8">
    <location>
        <begin position="201"/>
        <end position="262"/>
    </location>
</feature>
<evidence type="ECO:0000256" key="2">
    <source>
        <dbReference type="ARBA" id="ARBA00006364"/>
    </source>
</evidence>
<feature type="transmembrane region" description="Helical" evidence="7">
    <location>
        <begin position="34"/>
        <end position="55"/>
    </location>
</feature>
<organism evidence="9 10">
    <name type="scientific">Cryptolaemus montrouzieri</name>
    <dbReference type="NCBI Taxonomy" id="559131"/>
    <lineage>
        <taxon>Eukaryota</taxon>
        <taxon>Metazoa</taxon>
        <taxon>Ecdysozoa</taxon>
        <taxon>Arthropoda</taxon>
        <taxon>Hexapoda</taxon>
        <taxon>Insecta</taxon>
        <taxon>Pterygota</taxon>
        <taxon>Neoptera</taxon>
        <taxon>Endopterygota</taxon>
        <taxon>Coleoptera</taxon>
        <taxon>Polyphaga</taxon>
        <taxon>Cucujiformia</taxon>
        <taxon>Coccinelloidea</taxon>
        <taxon>Coccinellidae</taxon>
        <taxon>Scymninae</taxon>
        <taxon>Scymnini</taxon>
        <taxon>Cryptolaemus</taxon>
    </lineage>
</organism>
<dbReference type="Proteomes" id="UP001516400">
    <property type="component" value="Unassembled WGS sequence"/>
</dbReference>
<sequence>MGFHIRRYIFLSTCLIQMIAVVQRQVFDFLGFLWIPILVNFFEIIYIILGFFGGYQNRAKYIFAYLGWQLWWILWNVFLICLYLDLGKLNHKTNKVLKLDSKSESWWRTEGPQCKKTISPETSPDVETLSDVENCLFNYVDVEIFQCGVQSVLAIFGVLFGINLIRVISSIDDSSFSDKNKRKRQHTSLYSIEFSTDLDNRHDDYGTDANQLPAAMSPKPMTPRKVKRRSVMTRGSSTRYSTSKRHSGARSSTRSSRRSLQNPITCLMEQQKTLSSFERTHHAGPPVPSCLNASNNNLGTYSHANLTYQQSSTQSLNKIDDLDELYNGRPASVRSSYSNFHGTRDFNYVNINPYQHSHATPQVPQKKHKPRNGSTPTFFNNGPPAYSSQRIGSIDSETTM</sequence>
<evidence type="ECO:0000313" key="9">
    <source>
        <dbReference type="EMBL" id="KAL3290215.1"/>
    </source>
</evidence>
<comment type="caution">
    <text evidence="7">Lacks conserved residue(s) required for the propagation of feature annotation.</text>
</comment>
<dbReference type="PANTHER" id="PTHR13084:SF6">
    <property type="entry name" value="SODIUM_POTASSIUM-TRANSPORTING ATPASE SUBUNIT BETA-1-INTERACTING PROTEIN"/>
    <property type="match status" value="1"/>
</dbReference>
<feature type="compositionally biased region" description="Basic residues" evidence="8">
    <location>
        <begin position="222"/>
        <end position="231"/>
    </location>
</feature>
<keyword evidence="6 7" id="KW-0472">Membrane</keyword>
<evidence type="ECO:0000256" key="7">
    <source>
        <dbReference type="RuleBase" id="RU368041"/>
    </source>
</evidence>
<feature type="transmembrane region" description="Helical" evidence="7">
    <location>
        <begin position="62"/>
        <end position="86"/>
    </location>
</feature>
<dbReference type="GO" id="GO:0005886">
    <property type="term" value="C:plasma membrane"/>
    <property type="evidence" value="ECO:0007669"/>
    <property type="project" value="UniProtKB-SubCell"/>
</dbReference>
<gene>
    <name evidence="9" type="ORF">HHI36_023574</name>
</gene>
<dbReference type="GO" id="GO:0002028">
    <property type="term" value="P:regulation of sodium ion transport"/>
    <property type="evidence" value="ECO:0007669"/>
    <property type="project" value="UniProtKB-UniRule"/>
</dbReference>
<keyword evidence="4 7" id="KW-0812">Transmembrane</keyword>
<comment type="similarity">
    <text evidence="2 7">Belongs to the NKAIN family.</text>
</comment>
<reference evidence="9 10" key="1">
    <citation type="journal article" date="2021" name="BMC Biol.">
        <title>Horizontally acquired antibacterial genes associated with adaptive radiation of ladybird beetles.</title>
        <authorList>
            <person name="Li H.S."/>
            <person name="Tang X.F."/>
            <person name="Huang Y.H."/>
            <person name="Xu Z.Y."/>
            <person name="Chen M.L."/>
            <person name="Du X.Y."/>
            <person name="Qiu B.Y."/>
            <person name="Chen P.T."/>
            <person name="Zhang W."/>
            <person name="Slipinski A."/>
            <person name="Escalona H.E."/>
            <person name="Waterhouse R.M."/>
            <person name="Zwick A."/>
            <person name="Pang H."/>
        </authorList>
    </citation>
    <scope>NUCLEOTIDE SEQUENCE [LARGE SCALE GENOMIC DNA]</scope>
    <source>
        <strain evidence="9">SYSU2018</strain>
    </source>
</reference>
<feature type="region of interest" description="Disordered" evidence="8">
    <location>
        <begin position="355"/>
        <end position="400"/>
    </location>
</feature>
<evidence type="ECO:0000313" key="10">
    <source>
        <dbReference type="Proteomes" id="UP001516400"/>
    </source>
</evidence>
<protein>
    <recommendedName>
        <fullName evidence="7">Sodium/potassium-transporting ATPase subunit beta-1-interacting protein</fullName>
        <shortName evidence="7">Na(+)/K(+)-transporting ATPase subunit beta-1-interacting protein</shortName>
    </recommendedName>
</protein>
<dbReference type="InterPro" id="IPR008516">
    <property type="entry name" value="Na/K-Atpase_Interacting"/>
</dbReference>
<evidence type="ECO:0000256" key="8">
    <source>
        <dbReference type="SAM" id="MobiDB-lite"/>
    </source>
</evidence>
<comment type="subcellular location">
    <subcellularLocation>
        <location evidence="1 7">Cell membrane</location>
        <topology evidence="1 7">Multi-pass membrane protein</topology>
    </subcellularLocation>
</comment>
<evidence type="ECO:0000256" key="1">
    <source>
        <dbReference type="ARBA" id="ARBA00004651"/>
    </source>
</evidence>
<comment type="caution">
    <text evidence="9">The sequence shown here is derived from an EMBL/GenBank/DDBJ whole genome shotgun (WGS) entry which is preliminary data.</text>
</comment>
<keyword evidence="10" id="KW-1185">Reference proteome</keyword>
<dbReference type="EMBL" id="JABFTP020000186">
    <property type="protein sequence ID" value="KAL3290215.1"/>
    <property type="molecule type" value="Genomic_DNA"/>
</dbReference>
<dbReference type="PANTHER" id="PTHR13084">
    <property type="entry name" value="T-CELL LYMPHOMA BREAKPOINT-ASSOCIATED TARGET 1-RELATED"/>
    <property type="match status" value="1"/>
</dbReference>
<proteinExistence type="inferred from homology"/>
<dbReference type="Pfam" id="PF05640">
    <property type="entry name" value="NKAIN"/>
    <property type="match status" value="1"/>
</dbReference>
<dbReference type="AlphaFoldDB" id="A0ABD2PHN3"/>